<feature type="compositionally biased region" description="Polar residues" evidence="10">
    <location>
        <begin position="181"/>
        <end position="190"/>
    </location>
</feature>
<dbReference type="InterPro" id="IPR013083">
    <property type="entry name" value="Znf_RING/FYVE/PHD"/>
</dbReference>
<evidence type="ECO:0000256" key="6">
    <source>
        <dbReference type="ARBA" id="ARBA00022801"/>
    </source>
</evidence>
<feature type="compositionally biased region" description="Basic residues" evidence="10">
    <location>
        <begin position="294"/>
        <end position="303"/>
    </location>
</feature>
<dbReference type="CDD" id="cd18793">
    <property type="entry name" value="SF2_C_SNF"/>
    <property type="match status" value="1"/>
</dbReference>
<evidence type="ECO:0000313" key="13">
    <source>
        <dbReference type="EMBL" id="EWC44155.1"/>
    </source>
</evidence>
<feature type="compositionally biased region" description="Low complexity" evidence="10">
    <location>
        <begin position="158"/>
        <end position="168"/>
    </location>
</feature>
<dbReference type="GO" id="GO:0005524">
    <property type="term" value="F:ATP binding"/>
    <property type="evidence" value="ECO:0007669"/>
    <property type="project" value="UniProtKB-KW"/>
</dbReference>
<dbReference type="SUPFAM" id="SSF52540">
    <property type="entry name" value="P-loop containing nucleoside triphosphate hydrolases"/>
    <property type="match status" value="2"/>
</dbReference>
<feature type="compositionally biased region" description="Low complexity" evidence="10">
    <location>
        <begin position="1614"/>
        <end position="1629"/>
    </location>
</feature>
<proteinExistence type="predicted"/>
<keyword evidence="14" id="KW-1185">Reference proteome</keyword>
<dbReference type="PANTHER" id="PTHR45623:SF17">
    <property type="entry name" value="CHROMODOMAIN-HELICASE-DNA-BINDING PROTEIN 3-RELATED"/>
    <property type="match status" value="1"/>
</dbReference>
<dbReference type="InterPro" id="IPR027417">
    <property type="entry name" value="P-loop_NTPase"/>
</dbReference>
<feature type="region of interest" description="Disordered" evidence="10">
    <location>
        <begin position="268"/>
        <end position="339"/>
    </location>
</feature>
<evidence type="ECO:0000256" key="1">
    <source>
        <dbReference type="ARBA" id="ARBA00004123"/>
    </source>
</evidence>
<dbReference type="InterPro" id="IPR001650">
    <property type="entry name" value="Helicase_C-like"/>
</dbReference>
<dbReference type="InterPro" id="IPR016197">
    <property type="entry name" value="Chromo-like_dom_sf"/>
</dbReference>
<keyword evidence="7" id="KW-0862">Zinc</keyword>
<dbReference type="InterPro" id="IPR000330">
    <property type="entry name" value="SNF2_N"/>
</dbReference>
<dbReference type="PROSITE" id="PS51194">
    <property type="entry name" value="HELICASE_CTER"/>
    <property type="match status" value="1"/>
</dbReference>
<dbReference type="InterPro" id="IPR049730">
    <property type="entry name" value="SNF2/RAD54-like_C"/>
</dbReference>
<keyword evidence="3" id="KW-0479">Metal-binding</keyword>
<feature type="region of interest" description="Disordered" evidence="10">
    <location>
        <begin position="83"/>
        <end position="228"/>
    </location>
</feature>
<dbReference type="Gene3D" id="3.30.40.10">
    <property type="entry name" value="Zinc/RING finger domain, C3HC4 (zinc finger)"/>
    <property type="match status" value="1"/>
</dbReference>
<comment type="subunit">
    <text evidence="2">Component of the NuA4 histone acetyltransferase complex.</text>
</comment>
<gene>
    <name evidence="13" type="ORF">DRE_06980</name>
</gene>
<dbReference type="GO" id="GO:0005634">
    <property type="term" value="C:nucleus"/>
    <property type="evidence" value="ECO:0007669"/>
    <property type="project" value="UniProtKB-SubCell"/>
</dbReference>
<feature type="compositionally biased region" description="Acidic residues" evidence="10">
    <location>
        <begin position="119"/>
        <end position="149"/>
    </location>
</feature>
<dbReference type="SMART" id="SM00487">
    <property type="entry name" value="DEXDc"/>
    <property type="match status" value="1"/>
</dbReference>
<dbReference type="Gene3D" id="3.40.50.10810">
    <property type="entry name" value="Tandem AAA-ATPase domain"/>
    <property type="match status" value="1"/>
</dbReference>
<evidence type="ECO:0000256" key="10">
    <source>
        <dbReference type="SAM" id="MobiDB-lite"/>
    </source>
</evidence>
<dbReference type="GO" id="GO:0008270">
    <property type="term" value="F:zinc ion binding"/>
    <property type="evidence" value="ECO:0007669"/>
    <property type="project" value="UniProtKB-KW"/>
</dbReference>
<dbReference type="Pfam" id="PF15446">
    <property type="entry name" value="zf-PHD-like"/>
    <property type="match status" value="1"/>
</dbReference>
<dbReference type="InterPro" id="IPR014001">
    <property type="entry name" value="Helicase_ATP-bd"/>
</dbReference>
<dbReference type="InterPro" id="IPR056616">
    <property type="entry name" value="Chromo_MIT1"/>
</dbReference>
<dbReference type="GO" id="GO:0000785">
    <property type="term" value="C:chromatin"/>
    <property type="evidence" value="ECO:0007669"/>
    <property type="project" value="TreeGrafter"/>
</dbReference>
<dbReference type="Proteomes" id="UP000024837">
    <property type="component" value="Unassembled WGS sequence"/>
</dbReference>
<keyword evidence="8" id="KW-0067">ATP-binding</keyword>
<reference evidence="13 14" key="1">
    <citation type="submission" date="2013-05" db="EMBL/GenBank/DDBJ databases">
        <title>Drechslerella stenobrocha genome reveals carnivorous origination and mechanical trapping mechanism of predatory fungi.</title>
        <authorList>
            <person name="Liu X."/>
            <person name="Zhang W."/>
            <person name="Liu K."/>
        </authorList>
    </citation>
    <scope>NUCLEOTIDE SEQUENCE [LARGE SCALE GENOMIC DNA]</scope>
    <source>
        <strain evidence="13 14">248</strain>
    </source>
</reference>
<feature type="compositionally biased region" description="Basic residues" evidence="10">
    <location>
        <begin position="169"/>
        <end position="178"/>
    </location>
</feature>
<dbReference type="InterPro" id="IPR038718">
    <property type="entry name" value="SNF2-like_sf"/>
</dbReference>
<dbReference type="Pfam" id="PF23615">
    <property type="entry name" value="Chromo_MIT1"/>
    <property type="match status" value="1"/>
</dbReference>
<feature type="compositionally biased region" description="Basic and acidic residues" evidence="10">
    <location>
        <begin position="1368"/>
        <end position="1380"/>
    </location>
</feature>
<feature type="domain" description="Helicase C-terminal" evidence="12">
    <location>
        <begin position="1058"/>
        <end position="1207"/>
    </location>
</feature>
<comment type="subcellular location">
    <subcellularLocation>
        <location evidence="1">Nucleus</location>
    </subcellularLocation>
</comment>
<evidence type="ECO:0000256" key="2">
    <source>
        <dbReference type="ARBA" id="ARBA00011353"/>
    </source>
</evidence>
<dbReference type="Pfam" id="PF00271">
    <property type="entry name" value="Helicase_C"/>
    <property type="match status" value="1"/>
</dbReference>
<dbReference type="InterPro" id="IPR001965">
    <property type="entry name" value="Znf_PHD"/>
</dbReference>
<evidence type="ECO:0000256" key="9">
    <source>
        <dbReference type="ARBA" id="ARBA00023242"/>
    </source>
</evidence>
<feature type="compositionally biased region" description="Acidic residues" evidence="10">
    <location>
        <begin position="98"/>
        <end position="111"/>
    </location>
</feature>
<dbReference type="Gene3D" id="3.40.50.300">
    <property type="entry name" value="P-loop containing nucleotide triphosphate hydrolases"/>
    <property type="match status" value="1"/>
</dbReference>
<evidence type="ECO:0008006" key="15">
    <source>
        <dbReference type="Google" id="ProtNLM"/>
    </source>
</evidence>
<dbReference type="PROSITE" id="PS51192">
    <property type="entry name" value="HELICASE_ATP_BIND_1"/>
    <property type="match status" value="1"/>
</dbReference>
<keyword evidence="4" id="KW-0547">Nucleotide-binding</keyword>
<dbReference type="GO" id="GO:0003677">
    <property type="term" value="F:DNA binding"/>
    <property type="evidence" value="ECO:0007669"/>
    <property type="project" value="TreeGrafter"/>
</dbReference>
<keyword evidence="6" id="KW-0378">Hydrolase</keyword>
<sequence length="1638" mass="185497">MPDATVAEPLSFAVEIPFFDGDTTEYIACEPAEAVREVVDEKVKDGEQLYRVNTWEGELKWLPWDIVIGMDLGNEALSQFERQTARARRARRGGHTDNDEDAYGANSDDEQMNQQPDDKQDDSDEEDKSDDSDDSDDADSDDDEEEEDQIQMMRRSTRSATIATTSTRGRGRGGRGRQRALQNRTRQATLQEMVRQRAASTRSSTRASSMDSAMASRPLRSMRASARTAGQLISQSVAAFNPEPDQDYDSESSDDLIISDLVMNKSSRWQKQARDLRQSSRQARQVANEPVQRGRGRPRKRARSSSEESEEDDYGKRRSGRISHARGSMRERDEDDIEVQEVKNTAPRVIYQQEIFREFARNEEFAKVHIHWCDSCTDPAGRHKGPLVFCQGCSTSLHKACIGNRASRDHLVTKLSEQEFVLQCKRCIRRGQKAEKRPPRLDVCTDCRQVGRSCEPFRKFPTTKADREQTPEIDVPGHQVNNALNVLFRCTKCRRAYHFHHLPSREAPGVSQDTAGVAQDRLAQYRGDWQCIECVDLGDTKISDLVAWRPSDETLQQTKDTFEMDISQFDQDELEYLVRRSGDDYSKALWYPGAWVYGVSFGQMRTAFEKHNPTPKWTTTDAIPESYLRIDIVFDVKYTSIVPNMSESVERQRIREVKSAFVKFKGLGYDEAMWIEPPTEEEEGRYADFKTAYLEHCKGNHIRLPRSISKTLENLRRKDFTELEIGAQPKYISGGTLKDYQMDGMNWLYNRWYEGKNAILADEMGLGKTIQIISFLEILHQEHRVWPFLIVAPHSTVPNWMRELRTWAPSLRVVAFFGSSEALRLTRKYELFNNAPNASARDLKCHVVVTSYQAIADHSSSLKPVPWQALIVDEGQRLKSDDTILYRELWTFKFSHKVLLTGTPLQNNIRELFNLLQFLDPKSINAEELEEQYAEVNKDNLHELHDMIRPYFLRRTKAQALKDLPPLSDIIVPLTLSKLQQKLYSSVLKKDAELIRAILAKTGPGAKTTNRSKLNNILIQLRKVLCHPFVYDQEIEEKFEDQELVFRNLVDASSKLKFLEILLPRLHETGHRVLMFSQFLHMLDIMEDFMSSLGLKTLRLDGSNDTDEKQMLIDAYNAPDSPYFSFLLSTRAGGVGINLATADTVIILDPDYNPHQDLQAVARAHRIGQKNKLLVFHLITIKSVEERIIQLSKKKLSLDHLIIQRMGADGQEEEEDVDVENILRHGAEEIIKDTVDEIKYDLESIDKLLDRSQIKETLGEQEQENDRDAQFSFARVWATEKGSLTQVPEGQEETGTPAESVPDLELWDKILQERIEQAAREAAERQVEYGRGRRRTTQATYTFDEEDETTPIKARVRNLILDDDDTDFHESGGESGRESDTNSGADAEVLFDPTKELSTESGEGHSRSLILSGTDVNEVHFPAHLNLTHFAPSANAHPQPIPIGHNGSFNSIAIPTAAPLALPHPHPLPAYGTPIGVGSSSSSTIYNGTPPFAPPFAPPLAPSFTPPFELAPPPPRGVLVNCWLCRGQHMPGECPLREVVPERCGLCGIAHFGEGATCPHLSSITQINLMLDAIKDSNDAPELKAAAKNILRARRTALIQQRKLKQAKAERSAAEAMAAKEAAAKQNMAEQEEQRKGT</sequence>
<evidence type="ECO:0000256" key="8">
    <source>
        <dbReference type="ARBA" id="ARBA00022840"/>
    </source>
</evidence>
<protein>
    <recommendedName>
        <fullName evidence="15">Chromatin remodeling factor mit1</fullName>
    </recommendedName>
</protein>
<dbReference type="OrthoDB" id="5857104at2759"/>
<dbReference type="GO" id="GO:0003682">
    <property type="term" value="F:chromatin binding"/>
    <property type="evidence" value="ECO:0007669"/>
    <property type="project" value="TreeGrafter"/>
</dbReference>
<dbReference type="PANTHER" id="PTHR45623">
    <property type="entry name" value="CHROMODOMAIN-HELICASE-DNA-BINDING PROTEIN 3-RELATED-RELATED"/>
    <property type="match status" value="1"/>
</dbReference>
<organism evidence="13 14">
    <name type="scientific">Drechslerella stenobrocha 248</name>
    <dbReference type="NCBI Taxonomy" id="1043628"/>
    <lineage>
        <taxon>Eukaryota</taxon>
        <taxon>Fungi</taxon>
        <taxon>Dikarya</taxon>
        <taxon>Ascomycota</taxon>
        <taxon>Pezizomycotina</taxon>
        <taxon>Orbiliomycetes</taxon>
        <taxon>Orbiliales</taxon>
        <taxon>Orbiliaceae</taxon>
        <taxon>Drechslerella</taxon>
    </lineage>
</organism>
<dbReference type="Pfam" id="PF18585">
    <property type="entry name" value="zf-CCCH_6"/>
    <property type="match status" value="1"/>
</dbReference>
<feature type="region of interest" description="Disordered" evidence="10">
    <location>
        <begin position="1363"/>
        <end position="1385"/>
    </location>
</feature>
<name>W7I5Y8_9PEZI</name>
<dbReference type="GO" id="GO:0140658">
    <property type="term" value="F:ATP-dependent chromatin remodeler activity"/>
    <property type="evidence" value="ECO:0007669"/>
    <property type="project" value="TreeGrafter"/>
</dbReference>
<feature type="region of interest" description="Disordered" evidence="10">
    <location>
        <begin position="1326"/>
        <end position="1349"/>
    </location>
</feature>
<dbReference type="EMBL" id="KI966445">
    <property type="protein sequence ID" value="EWC44155.1"/>
    <property type="molecule type" value="Genomic_DNA"/>
</dbReference>
<evidence type="ECO:0000313" key="14">
    <source>
        <dbReference type="Proteomes" id="UP000024837"/>
    </source>
</evidence>
<dbReference type="InterPro" id="IPR041684">
    <property type="entry name" value="Znf-PHD-like"/>
</dbReference>
<evidence type="ECO:0000256" key="5">
    <source>
        <dbReference type="ARBA" id="ARBA00022771"/>
    </source>
</evidence>
<dbReference type="GO" id="GO:0042393">
    <property type="term" value="F:histone binding"/>
    <property type="evidence" value="ECO:0007669"/>
    <property type="project" value="TreeGrafter"/>
</dbReference>
<dbReference type="GO" id="GO:0016887">
    <property type="term" value="F:ATP hydrolysis activity"/>
    <property type="evidence" value="ECO:0007669"/>
    <property type="project" value="TreeGrafter"/>
</dbReference>
<feature type="region of interest" description="Disordered" evidence="10">
    <location>
        <begin position="1609"/>
        <end position="1638"/>
    </location>
</feature>
<evidence type="ECO:0000256" key="7">
    <source>
        <dbReference type="ARBA" id="ARBA00022833"/>
    </source>
</evidence>
<keyword evidence="9" id="KW-0539">Nucleus</keyword>
<feature type="domain" description="Helicase ATP-binding" evidence="11">
    <location>
        <begin position="749"/>
        <end position="922"/>
    </location>
</feature>
<feature type="compositionally biased region" description="Low complexity" evidence="10">
    <location>
        <begin position="196"/>
        <end position="217"/>
    </location>
</feature>
<evidence type="ECO:0000256" key="3">
    <source>
        <dbReference type="ARBA" id="ARBA00022723"/>
    </source>
</evidence>
<keyword evidence="5" id="KW-0863">Zinc-finger</keyword>
<dbReference type="SMART" id="SM00249">
    <property type="entry name" value="PHD"/>
    <property type="match status" value="2"/>
</dbReference>
<dbReference type="Pfam" id="PF00176">
    <property type="entry name" value="SNF2-rel_dom"/>
    <property type="match status" value="1"/>
</dbReference>
<accession>W7I5Y8</accession>
<dbReference type="HOGENOM" id="CLU_000315_18_4_1"/>
<evidence type="ECO:0000256" key="4">
    <source>
        <dbReference type="ARBA" id="ARBA00022741"/>
    </source>
</evidence>
<dbReference type="SMART" id="SM00490">
    <property type="entry name" value="HELICc"/>
    <property type="match status" value="1"/>
</dbReference>
<evidence type="ECO:0000259" key="11">
    <source>
        <dbReference type="PROSITE" id="PS51192"/>
    </source>
</evidence>
<dbReference type="InterPro" id="IPR040934">
    <property type="entry name" value="Znf-CCCH_6"/>
</dbReference>
<evidence type="ECO:0000259" key="12">
    <source>
        <dbReference type="PROSITE" id="PS51194"/>
    </source>
</evidence>
<dbReference type="SUPFAM" id="SSF54160">
    <property type="entry name" value="Chromo domain-like"/>
    <property type="match status" value="1"/>
</dbReference>